<comment type="caution">
    <text evidence="1">The sequence shown here is derived from an EMBL/GenBank/DDBJ whole genome shotgun (WGS) entry which is preliminary data.</text>
</comment>
<evidence type="ECO:0000313" key="2">
    <source>
        <dbReference type="Proteomes" id="UP000412028"/>
    </source>
</evidence>
<protein>
    <recommendedName>
        <fullName evidence="3">PD-(D/E)XK nuclease family protein</fullName>
    </recommendedName>
</protein>
<dbReference type="EMBL" id="RZUI01000002">
    <property type="protein sequence ID" value="KAA8831447.1"/>
    <property type="molecule type" value="Genomic_DNA"/>
</dbReference>
<gene>
    <name evidence="1" type="ORF">EMO89_01545</name>
</gene>
<sequence length="303" mass="33722">MSDASDILAVTRAANASPDNTLPGDAGPLLWEEIRGIIEHAISTQPRSLQTRIGPSELGTDCVHCLAAKLAAWPRQARIVAWLPYIGTAVHRQFETLFTRLETEGADRWKTEYPVSVGRLNGLTGGYEVSGSIDLWDRVTHATVDWKITGRSTRTLAKTHGPSQQYRVQASLYGIGLANQGEQVERSCIYFLPRDSITLADAIPWETRFDPEPGKWALARAQLLVNLLDVIETQYGVGTRDEWIRRLPKSESHCFDCGTWGDDSSLAMELHDADDPPLPDRLTTMMSLIEPTYNPTKHNGKEQ</sequence>
<organism evidence="1 2">
    <name type="scientific">Bifidobacterium tissieri</name>
    <dbReference type="NCBI Taxonomy" id="1630162"/>
    <lineage>
        <taxon>Bacteria</taxon>
        <taxon>Bacillati</taxon>
        <taxon>Actinomycetota</taxon>
        <taxon>Actinomycetes</taxon>
        <taxon>Bifidobacteriales</taxon>
        <taxon>Bifidobacteriaceae</taxon>
        <taxon>Bifidobacterium</taxon>
    </lineage>
</organism>
<evidence type="ECO:0008006" key="3">
    <source>
        <dbReference type="Google" id="ProtNLM"/>
    </source>
</evidence>
<dbReference type="Proteomes" id="UP000412028">
    <property type="component" value="Unassembled WGS sequence"/>
</dbReference>
<accession>A0A5M9ZUW0</accession>
<dbReference type="AlphaFoldDB" id="A0A5M9ZUW0"/>
<dbReference type="RefSeq" id="WP_150380635.1">
    <property type="nucleotide sequence ID" value="NZ_RZUI01000002.1"/>
</dbReference>
<dbReference type="OrthoDB" id="5140755at2"/>
<dbReference type="Gene3D" id="3.90.320.10">
    <property type="match status" value="1"/>
</dbReference>
<reference evidence="1 2" key="1">
    <citation type="journal article" date="2019" name="Syst. Appl. Microbiol.">
        <title>Characterization of Bifidobacterium species in feaces of the Egyptian fruit bat: Description of B. vespertilionis sp. nov. and B. rousetti sp. nov.</title>
        <authorList>
            <person name="Modesto M."/>
            <person name="Satti M."/>
            <person name="Watanabe K."/>
            <person name="Puglisi E."/>
            <person name="Morelli L."/>
            <person name="Huang C.-H."/>
            <person name="Liou J.-S."/>
            <person name="Miyashita M."/>
            <person name="Tamura T."/>
            <person name="Saito S."/>
            <person name="Mori K."/>
            <person name="Huang L."/>
            <person name="Sciavilla P."/>
            <person name="Sandri C."/>
            <person name="Spiezio C."/>
            <person name="Vitali F."/>
            <person name="Cavalieri D."/>
            <person name="Perpetuini G."/>
            <person name="Tofalo R."/>
            <person name="Bonetti A."/>
            <person name="Arita M."/>
            <person name="Mattarelli P."/>
        </authorList>
    </citation>
    <scope>NUCLEOTIDE SEQUENCE [LARGE SCALE GENOMIC DNA]</scope>
    <source>
        <strain evidence="1 2">RST7</strain>
    </source>
</reference>
<proteinExistence type="predicted"/>
<name>A0A5M9ZUW0_9BIFI</name>
<dbReference type="InterPro" id="IPR011604">
    <property type="entry name" value="PDDEXK-like_dom_sf"/>
</dbReference>
<evidence type="ECO:0000313" key="1">
    <source>
        <dbReference type="EMBL" id="KAA8831447.1"/>
    </source>
</evidence>